<evidence type="ECO:0000259" key="1">
    <source>
        <dbReference type="Pfam" id="PF03551"/>
    </source>
</evidence>
<evidence type="ECO:0000313" key="2">
    <source>
        <dbReference type="EMBL" id="MCU9612650.1"/>
    </source>
</evidence>
<protein>
    <submittedName>
        <fullName evidence="2">PadR family transcriptional regulator</fullName>
    </submittedName>
</protein>
<dbReference type="Gene3D" id="1.10.10.10">
    <property type="entry name" value="Winged helix-like DNA-binding domain superfamily/Winged helix DNA-binding domain"/>
    <property type="match status" value="1"/>
</dbReference>
<accession>A0AAE3IQC7</accession>
<keyword evidence="3" id="KW-1185">Reference proteome</keyword>
<evidence type="ECO:0000313" key="3">
    <source>
        <dbReference type="Proteomes" id="UP001209318"/>
    </source>
</evidence>
<dbReference type="InterPro" id="IPR036388">
    <property type="entry name" value="WH-like_DNA-bd_sf"/>
</dbReference>
<dbReference type="InterPro" id="IPR036390">
    <property type="entry name" value="WH_DNA-bd_sf"/>
</dbReference>
<feature type="domain" description="Transcription regulator PadR N-terminal" evidence="1">
    <location>
        <begin position="12"/>
        <end position="81"/>
    </location>
</feature>
<comment type="caution">
    <text evidence="2">The sequence shown here is derived from an EMBL/GenBank/DDBJ whole genome shotgun (WGS) entry which is preliminary data.</text>
</comment>
<dbReference type="InterPro" id="IPR005149">
    <property type="entry name" value="Tscrpt_reg_PadR_N"/>
</dbReference>
<dbReference type="SUPFAM" id="SSF46785">
    <property type="entry name" value="Winged helix' DNA-binding domain"/>
    <property type="match status" value="1"/>
</dbReference>
<sequence length="155" mass="18375">MRRKRGFVQIAILHLLKESSMHGYQIMKELEERSGGVYKSSAGTVYPALQELLDTNQIELSDADSDKKIYCISEKGQKRLMEHAERAEGDFWSEWVERVSWRQSKEYERLTIALNKWEHDLKITVKKLHKHPQNTDRLISILEETTDRLKKEFNR</sequence>
<dbReference type="RefSeq" id="WP_263071834.1">
    <property type="nucleotide sequence ID" value="NZ_JAOUSF010000001.1"/>
</dbReference>
<dbReference type="PANTHER" id="PTHR43252:SF2">
    <property type="entry name" value="TRANSCRIPTION REGULATOR, PADR-LIKE FAMILY"/>
    <property type="match status" value="1"/>
</dbReference>
<gene>
    <name evidence="2" type="ORF">OEV98_03605</name>
</gene>
<reference evidence="2" key="1">
    <citation type="submission" date="2022-10" db="EMBL/GenBank/DDBJ databases">
        <title>Description of Fervidibacillus gen. nov. in the family Fervidibacillaceae fam. nov. with two species, Fervidibacillus albus sp. nov., and Fervidibacillus halotolerans sp. nov., isolated from tidal flat sediments.</title>
        <authorList>
            <person name="Kwon K.K."/>
            <person name="Yang S.-H."/>
        </authorList>
    </citation>
    <scope>NUCLEOTIDE SEQUENCE</scope>
    <source>
        <strain evidence="2">JCM 19140</strain>
    </source>
</reference>
<dbReference type="EMBL" id="JAOUSF010000001">
    <property type="protein sequence ID" value="MCU9612650.1"/>
    <property type="molecule type" value="Genomic_DNA"/>
</dbReference>
<proteinExistence type="predicted"/>
<dbReference type="Pfam" id="PF03551">
    <property type="entry name" value="PadR"/>
    <property type="match status" value="1"/>
</dbReference>
<name>A0AAE3IQC7_9BACI</name>
<dbReference type="AlphaFoldDB" id="A0AAE3IQC7"/>
<dbReference type="PANTHER" id="PTHR43252">
    <property type="entry name" value="TRANSCRIPTIONAL REGULATOR YQJI"/>
    <property type="match status" value="1"/>
</dbReference>
<dbReference type="Proteomes" id="UP001209318">
    <property type="component" value="Unassembled WGS sequence"/>
</dbReference>
<organism evidence="2 3">
    <name type="scientific">Perspicuibacillus lycopersici</name>
    <dbReference type="NCBI Taxonomy" id="1325689"/>
    <lineage>
        <taxon>Bacteria</taxon>
        <taxon>Bacillati</taxon>
        <taxon>Bacillota</taxon>
        <taxon>Bacilli</taxon>
        <taxon>Bacillales</taxon>
        <taxon>Bacillaceae</taxon>
        <taxon>Perspicuibacillus</taxon>
    </lineage>
</organism>